<dbReference type="EMBL" id="LAZR01040381">
    <property type="protein sequence ID" value="KKL14623.1"/>
    <property type="molecule type" value="Genomic_DNA"/>
</dbReference>
<keyword evidence="2" id="KW-1133">Transmembrane helix</keyword>
<feature type="region of interest" description="Disordered" evidence="1">
    <location>
        <begin position="432"/>
        <end position="454"/>
    </location>
</feature>
<dbReference type="SUPFAM" id="SSF52540">
    <property type="entry name" value="P-loop containing nucleoside triphosphate hydrolases"/>
    <property type="match status" value="2"/>
</dbReference>
<dbReference type="PANTHER" id="PTHR30050">
    <property type="entry name" value="CHROMOSOMAL REPLICATION INITIATOR PROTEIN DNAA"/>
    <property type="match status" value="1"/>
</dbReference>
<dbReference type="InterPro" id="IPR027417">
    <property type="entry name" value="P-loop_NTPase"/>
</dbReference>
<feature type="domain" description="AAA+ ATPase" evidence="3">
    <location>
        <begin position="106"/>
        <end position="241"/>
    </location>
</feature>
<reference evidence="4" key="1">
    <citation type="journal article" date="2015" name="Nature">
        <title>Complex archaea that bridge the gap between prokaryotes and eukaryotes.</title>
        <authorList>
            <person name="Spang A."/>
            <person name="Saw J.H."/>
            <person name="Jorgensen S.L."/>
            <person name="Zaremba-Niedzwiedzka K."/>
            <person name="Martijn J."/>
            <person name="Lind A.E."/>
            <person name="van Eijk R."/>
            <person name="Schleper C."/>
            <person name="Guy L."/>
            <person name="Ettema T.J."/>
        </authorList>
    </citation>
    <scope>NUCLEOTIDE SEQUENCE</scope>
</reference>
<feature type="domain" description="AAA+ ATPase" evidence="3">
    <location>
        <begin position="293"/>
        <end position="420"/>
    </location>
</feature>
<organism evidence="4">
    <name type="scientific">marine sediment metagenome</name>
    <dbReference type="NCBI Taxonomy" id="412755"/>
    <lineage>
        <taxon>unclassified sequences</taxon>
        <taxon>metagenomes</taxon>
        <taxon>ecological metagenomes</taxon>
    </lineage>
</organism>
<feature type="transmembrane region" description="Helical" evidence="2">
    <location>
        <begin position="32"/>
        <end position="54"/>
    </location>
</feature>
<keyword evidence="2" id="KW-0812">Transmembrane</keyword>
<evidence type="ECO:0000259" key="3">
    <source>
        <dbReference type="SMART" id="SM00382"/>
    </source>
</evidence>
<accession>A0A0F9DRQ8</accession>
<dbReference type="InterPro" id="IPR002611">
    <property type="entry name" value="IstB_ATP-bd"/>
</dbReference>
<dbReference type="AlphaFoldDB" id="A0A0F9DRQ8"/>
<dbReference type="Pfam" id="PF01695">
    <property type="entry name" value="IstB_IS21"/>
    <property type="match status" value="2"/>
</dbReference>
<evidence type="ECO:0000313" key="4">
    <source>
        <dbReference type="EMBL" id="KKL14623.1"/>
    </source>
</evidence>
<dbReference type="SMART" id="SM00382">
    <property type="entry name" value="AAA"/>
    <property type="match status" value="2"/>
</dbReference>
<protein>
    <recommendedName>
        <fullName evidence="3">AAA+ ATPase domain-containing protein</fullName>
    </recommendedName>
</protein>
<proteinExistence type="predicted"/>
<feature type="compositionally biased region" description="Basic residues" evidence="1">
    <location>
        <begin position="445"/>
        <end position="454"/>
    </location>
</feature>
<dbReference type="GO" id="GO:0006260">
    <property type="term" value="P:DNA replication"/>
    <property type="evidence" value="ECO:0007669"/>
    <property type="project" value="TreeGrafter"/>
</dbReference>
<name>A0A0F9DRQ8_9ZZZZ</name>
<keyword evidence="2" id="KW-0472">Membrane</keyword>
<dbReference type="GO" id="GO:0005524">
    <property type="term" value="F:ATP binding"/>
    <property type="evidence" value="ECO:0007669"/>
    <property type="project" value="InterPro"/>
</dbReference>
<dbReference type="Gene3D" id="3.40.50.300">
    <property type="entry name" value="P-loop containing nucleotide triphosphate hydrolases"/>
    <property type="match status" value="2"/>
</dbReference>
<gene>
    <name evidence="4" type="ORF">LCGC14_2513790</name>
</gene>
<evidence type="ECO:0000256" key="2">
    <source>
        <dbReference type="SAM" id="Phobius"/>
    </source>
</evidence>
<dbReference type="InterPro" id="IPR003593">
    <property type="entry name" value="AAA+_ATPase"/>
</dbReference>
<feature type="non-terminal residue" evidence="4">
    <location>
        <position position="1"/>
    </location>
</feature>
<comment type="caution">
    <text evidence="4">The sequence shown here is derived from an EMBL/GenBank/DDBJ whole genome shotgun (WGS) entry which is preliminary data.</text>
</comment>
<evidence type="ECO:0000256" key="1">
    <source>
        <dbReference type="SAM" id="MobiDB-lite"/>
    </source>
</evidence>
<sequence>RTDPLLRLVKSLGKWLTAPFGIVLEAMRDRKFIYFAGYGATLSLALHMAGPFFWRNALENMRYSNLGALLRLTFDDLMARGRSPNQQDQERFARAVADAREFAQEPSGWLVLSGPSGCGKTHLAAAIANACIEGGRPALFMVVPDLLDHLRVAYQPDSEIGYDELFEMVRSAPLLILDDLGMHSSTPWADEKLYQLINHRYQGRMPTVFTTAKEISELDPRLQTRLGDVALSRLHRLESGPAGGLGDLDALDLPLLQRMTFKTFDPQHLESDRQELKLIQDAQRQALKFAEEPKDWLVFAGKAGRGKTRLAAAIGNYRRQADPGVLFVIVPDLLDRLRSSFNSQNPKAFDDLFERVRSASLLILDDLGSQTGTAWAEEKLFQLLNYRYNACLPTVITTSLTRKDMNARLFSRLTDPQVSTVLRMGSFDFLGGEREGERGQSGKRFPARGRGRRG</sequence>
<dbReference type="CDD" id="cd00009">
    <property type="entry name" value="AAA"/>
    <property type="match status" value="1"/>
</dbReference>
<dbReference type="PANTHER" id="PTHR30050:SF4">
    <property type="entry name" value="ATP-BINDING PROTEIN RV3427C IN INSERTION SEQUENCE-RELATED"/>
    <property type="match status" value="1"/>
</dbReference>